<reference evidence="2 3" key="1">
    <citation type="journal article" date="2014" name="Int. J. Syst. Evol. Microbiol.">
        <title>Listeria floridensis sp. nov., Listeria aquatica sp. nov., Listeria cornellensis sp. nov., Listeria riparia sp. nov. and Listeria grandensis sp. nov., from agricultural and natural environments.</title>
        <authorList>
            <person name="den Bakker H.C."/>
            <person name="Warchocki S."/>
            <person name="Wright E.M."/>
            <person name="Allred A.F."/>
            <person name="Ahlstrom C."/>
            <person name="Manuel C.S."/>
            <person name="Stasiewicz M.J."/>
            <person name="Burrell A."/>
            <person name="Roof S."/>
            <person name="Strawn L."/>
            <person name="Fortes E.D."/>
            <person name="Nightingale K.K."/>
            <person name="Kephart D."/>
            <person name="Wiedmann M."/>
        </authorList>
    </citation>
    <scope>NUCLEOTIDE SEQUENCE [LARGE SCALE GENOMIC DNA]</scope>
    <source>
        <strain evidence="2 3">FSL S10-1187</strain>
    </source>
</reference>
<accession>A0ABN0RFD2</accession>
<gene>
    <name evidence="2" type="ORF">MFLO_07552</name>
</gene>
<organism evidence="2 3">
    <name type="scientific">Listeria floridensis FSL S10-1187</name>
    <dbReference type="NCBI Taxonomy" id="1265817"/>
    <lineage>
        <taxon>Bacteria</taxon>
        <taxon>Bacillati</taxon>
        <taxon>Bacillota</taxon>
        <taxon>Bacilli</taxon>
        <taxon>Bacillales</taxon>
        <taxon>Listeriaceae</taxon>
        <taxon>Listeria</taxon>
    </lineage>
</organism>
<evidence type="ECO:0000256" key="1">
    <source>
        <dbReference type="SAM" id="Phobius"/>
    </source>
</evidence>
<comment type="caution">
    <text evidence="2">The sequence shown here is derived from an EMBL/GenBank/DDBJ whole genome shotgun (WGS) entry which is preliminary data.</text>
</comment>
<protein>
    <submittedName>
        <fullName evidence="2">Uncharacterized protein</fullName>
    </submittedName>
</protein>
<dbReference type="EMBL" id="AODF01000014">
    <property type="protein sequence ID" value="EUJ32027.1"/>
    <property type="molecule type" value="Genomic_DNA"/>
</dbReference>
<keyword evidence="1" id="KW-1133">Transmembrane helix</keyword>
<dbReference type="RefSeq" id="WP_241433568.1">
    <property type="nucleotide sequence ID" value="NZ_AODF01000014.1"/>
</dbReference>
<feature type="transmembrane region" description="Helical" evidence="1">
    <location>
        <begin position="34"/>
        <end position="55"/>
    </location>
</feature>
<keyword evidence="3" id="KW-1185">Reference proteome</keyword>
<feature type="transmembrane region" description="Helical" evidence="1">
    <location>
        <begin position="6"/>
        <end position="27"/>
    </location>
</feature>
<proteinExistence type="predicted"/>
<name>A0ABN0RFD2_9LIST</name>
<evidence type="ECO:0000313" key="3">
    <source>
        <dbReference type="Proteomes" id="UP000019249"/>
    </source>
</evidence>
<keyword evidence="1" id="KW-0472">Membrane</keyword>
<dbReference type="Proteomes" id="UP000019249">
    <property type="component" value="Unassembled WGS sequence"/>
</dbReference>
<sequence length="80" mass="9147">MSEVDIRYYVIPMIVVFILGIATVNSVAFPVLDFLLVSLIAVICGVIVGSLYQLYKIVLQFVLEYKEKRSTKKRFRDTIS</sequence>
<keyword evidence="1" id="KW-0812">Transmembrane</keyword>
<evidence type="ECO:0000313" key="2">
    <source>
        <dbReference type="EMBL" id="EUJ32027.1"/>
    </source>
</evidence>